<accession>A0A9P1CUQ1</accession>
<dbReference type="OrthoDB" id="10397444at2759"/>
<proteinExistence type="predicted"/>
<feature type="region of interest" description="Disordered" evidence="1">
    <location>
        <begin position="19"/>
        <end position="64"/>
    </location>
</feature>
<dbReference type="EMBL" id="CAMXCT010002314">
    <property type="protein sequence ID" value="CAI3997283.1"/>
    <property type="molecule type" value="Genomic_DNA"/>
</dbReference>
<evidence type="ECO:0000313" key="4">
    <source>
        <dbReference type="Proteomes" id="UP001152797"/>
    </source>
</evidence>
<evidence type="ECO:0000313" key="3">
    <source>
        <dbReference type="EMBL" id="CAL1150658.1"/>
    </source>
</evidence>
<dbReference type="EMBL" id="CAMXCT020002314">
    <property type="protein sequence ID" value="CAL1150658.1"/>
    <property type="molecule type" value="Genomic_DNA"/>
</dbReference>
<protein>
    <submittedName>
        <fullName evidence="2">Uncharacterized protein</fullName>
    </submittedName>
</protein>
<organism evidence="2">
    <name type="scientific">Cladocopium goreaui</name>
    <dbReference type="NCBI Taxonomy" id="2562237"/>
    <lineage>
        <taxon>Eukaryota</taxon>
        <taxon>Sar</taxon>
        <taxon>Alveolata</taxon>
        <taxon>Dinophyceae</taxon>
        <taxon>Suessiales</taxon>
        <taxon>Symbiodiniaceae</taxon>
        <taxon>Cladocopium</taxon>
    </lineage>
</organism>
<evidence type="ECO:0000256" key="1">
    <source>
        <dbReference type="SAM" id="MobiDB-lite"/>
    </source>
</evidence>
<gene>
    <name evidence="2" type="ORF">C1SCF055_LOCUS23680</name>
</gene>
<feature type="compositionally biased region" description="Polar residues" evidence="1">
    <location>
        <begin position="280"/>
        <end position="290"/>
    </location>
</feature>
<dbReference type="EMBL" id="CAMXCT030002314">
    <property type="protein sequence ID" value="CAL4784595.1"/>
    <property type="molecule type" value="Genomic_DNA"/>
</dbReference>
<comment type="caution">
    <text evidence="2">The sequence shown here is derived from an EMBL/GenBank/DDBJ whole genome shotgun (WGS) entry which is preliminary data.</text>
</comment>
<feature type="region of interest" description="Disordered" evidence="1">
    <location>
        <begin position="277"/>
        <end position="389"/>
    </location>
</feature>
<feature type="compositionally biased region" description="Basic and acidic residues" evidence="1">
    <location>
        <begin position="295"/>
        <end position="323"/>
    </location>
</feature>
<reference evidence="2" key="1">
    <citation type="submission" date="2022-10" db="EMBL/GenBank/DDBJ databases">
        <authorList>
            <person name="Chen Y."/>
            <person name="Dougan E. K."/>
            <person name="Chan C."/>
            <person name="Rhodes N."/>
            <person name="Thang M."/>
        </authorList>
    </citation>
    <scope>NUCLEOTIDE SEQUENCE</scope>
</reference>
<feature type="region of interest" description="Disordered" evidence="1">
    <location>
        <begin position="98"/>
        <end position="137"/>
    </location>
</feature>
<evidence type="ECO:0000313" key="2">
    <source>
        <dbReference type="EMBL" id="CAI3997283.1"/>
    </source>
</evidence>
<dbReference type="Proteomes" id="UP001152797">
    <property type="component" value="Unassembled WGS sequence"/>
</dbReference>
<sequence length="840" mass="93283">MARHDLLKLFKTAAGSPQDALQRMAVSGAPSEAEWTSALQEGDTRTGASNQEPLPDGSKLSHGLPTALVPAKTESTAQEDMIKVTLQDGSEVYVKRSNIDLPDTPDVGQKRPPPSTVTSGSEVAKQEDEAPEFGDMDPNARRALMQNRREMDYKKARKLDPVSGLVDPPVPLPTARFELSFPGTASTLEELRTVLEEYHSTQVVPAVAHMQNRMDEIAQTPAPVVQTSLLVQSLSAYDISNVPDSDLISVLPFDIRFLSLTDEVLEDLEKNPLAPVVSSRGLQSDVNSAASEKGISGKDFGKGAPQRDRGFKGSKGKGKESKGSKGHKSGKKSAPEQQATPLWKGNRRYDDEPDNDPPPWEDKRTPAMYRSQRSPVRGKGDGGKRCSGGKNHSSSAVLALKLCFVCHNLFGFNSSCDQCAYGRTNVEAARAMGSTRDPEPMDMLCNMPCHFDLGTERCCKFAHEKGGLLGHGDCVQCHMLKSAWQRWLLQGLEAPHALHKSLIRSLLEKLTIGAFSSPVSTFPSLLSDQLLAQVSEVSPPVFQNWMAKVPAATDLLPILFSGPPLKWEQPSERALLADEWQYFDTMDQANYNWTFYTLDSMQALIGAWFDDFLVLNKWQETLLWAIQPYGSTSSSAVPSTFIPWDRLVAASYRAAMAEAKLPAPQRWRSENIDRLVKYYFDHSKMLDTLPKLDQIAADWADFLAQDPEAMNIFFGVDPHTKEKLKHLANFASNFSDCLYWQLAGLYKVQSTATHQLQMPNSELGMLYELIAQHLKANPAHRPAAEFGVNRNYTQKGNSMEALMLYIAEHLSHILVWSTAWAILQAQFKDSTHWWLEKVVY</sequence>
<dbReference type="AlphaFoldDB" id="A0A9P1CUQ1"/>
<name>A0A9P1CUQ1_9DINO</name>
<reference evidence="3" key="2">
    <citation type="submission" date="2024-04" db="EMBL/GenBank/DDBJ databases">
        <authorList>
            <person name="Chen Y."/>
            <person name="Shah S."/>
            <person name="Dougan E. K."/>
            <person name="Thang M."/>
            <person name="Chan C."/>
        </authorList>
    </citation>
    <scope>NUCLEOTIDE SEQUENCE [LARGE SCALE GENOMIC DNA]</scope>
</reference>
<keyword evidence="4" id="KW-1185">Reference proteome</keyword>